<protein>
    <recommendedName>
        <fullName evidence="6">DUF1232 domain-containing protein</fullName>
    </recommendedName>
</protein>
<feature type="domain" description="DUF1232" evidence="6">
    <location>
        <begin position="39"/>
        <end position="75"/>
    </location>
</feature>
<evidence type="ECO:0000256" key="5">
    <source>
        <dbReference type="SAM" id="Phobius"/>
    </source>
</evidence>
<dbReference type="OrthoDB" id="9800202at2"/>
<proteinExistence type="predicted"/>
<sequence length="130" mass="14767">MKNKFTEMLSHSKLAVTKTKKEVGALYFAYRRKDVPLYAKLMAMAVVGYALSPLDLIPDFIPILGYLDDLILIPLGVTIAVKLIPKNIMKECRLQAEEAFSKNKHKNWIAGAVIIIFWVLIIMYILSKII</sequence>
<keyword evidence="4 5" id="KW-0472">Membrane</keyword>
<comment type="subcellular location">
    <subcellularLocation>
        <location evidence="1">Endomembrane system</location>
        <topology evidence="1">Multi-pass membrane protein</topology>
    </subcellularLocation>
</comment>
<dbReference type="EMBL" id="MZGV01000006">
    <property type="protein sequence ID" value="OPJ63959.1"/>
    <property type="molecule type" value="Genomic_DNA"/>
</dbReference>
<dbReference type="GO" id="GO:0012505">
    <property type="term" value="C:endomembrane system"/>
    <property type="evidence" value="ECO:0007669"/>
    <property type="project" value="UniProtKB-SubCell"/>
</dbReference>
<evidence type="ECO:0000256" key="4">
    <source>
        <dbReference type="ARBA" id="ARBA00023136"/>
    </source>
</evidence>
<evidence type="ECO:0000313" key="7">
    <source>
        <dbReference type="EMBL" id="OPJ63959.1"/>
    </source>
</evidence>
<evidence type="ECO:0000256" key="2">
    <source>
        <dbReference type="ARBA" id="ARBA00022692"/>
    </source>
</evidence>
<accession>A0A1V4IVN6</accession>
<evidence type="ECO:0000259" key="6">
    <source>
        <dbReference type="Pfam" id="PF06803"/>
    </source>
</evidence>
<dbReference type="Proteomes" id="UP000190080">
    <property type="component" value="Unassembled WGS sequence"/>
</dbReference>
<feature type="transmembrane region" description="Helical" evidence="5">
    <location>
        <begin position="63"/>
        <end position="84"/>
    </location>
</feature>
<reference evidence="7 8" key="1">
    <citation type="submission" date="2017-03" db="EMBL/GenBank/DDBJ databases">
        <title>Genome sequence of Clostridium oryzae DSM 28571.</title>
        <authorList>
            <person name="Poehlein A."/>
            <person name="Daniel R."/>
        </authorList>
    </citation>
    <scope>NUCLEOTIDE SEQUENCE [LARGE SCALE GENOMIC DNA]</scope>
    <source>
        <strain evidence="7 8">DSM 28571</strain>
    </source>
</reference>
<dbReference type="RefSeq" id="WP_079422268.1">
    <property type="nucleotide sequence ID" value="NZ_MZGV01000006.1"/>
</dbReference>
<gene>
    <name evidence="7" type="ORF">CLORY_08310</name>
</gene>
<name>A0A1V4IVN6_9CLOT</name>
<keyword evidence="2 5" id="KW-0812">Transmembrane</keyword>
<keyword evidence="3 5" id="KW-1133">Transmembrane helix</keyword>
<organism evidence="7 8">
    <name type="scientific">Clostridium oryzae</name>
    <dbReference type="NCBI Taxonomy" id="1450648"/>
    <lineage>
        <taxon>Bacteria</taxon>
        <taxon>Bacillati</taxon>
        <taxon>Bacillota</taxon>
        <taxon>Clostridia</taxon>
        <taxon>Eubacteriales</taxon>
        <taxon>Clostridiaceae</taxon>
        <taxon>Clostridium</taxon>
    </lineage>
</organism>
<keyword evidence="8" id="KW-1185">Reference proteome</keyword>
<comment type="caution">
    <text evidence="7">The sequence shown here is derived from an EMBL/GenBank/DDBJ whole genome shotgun (WGS) entry which is preliminary data.</text>
</comment>
<evidence type="ECO:0000256" key="1">
    <source>
        <dbReference type="ARBA" id="ARBA00004127"/>
    </source>
</evidence>
<dbReference type="Pfam" id="PF06803">
    <property type="entry name" value="DUF1232"/>
    <property type="match status" value="1"/>
</dbReference>
<feature type="transmembrane region" description="Helical" evidence="5">
    <location>
        <begin position="37"/>
        <end position="57"/>
    </location>
</feature>
<dbReference type="InterPro" id="IPR010652">
    <property type="entry name" value="DUF1232"/>
</dbReference>
<feature type="transmembrane region" description="Helical" evidence="5">
    <location>
        <begin position="108"/>
        <end position="127"/>
    </location>
</feature>
<dbReference type="AlphaFoldDB" id="A0A1V4IVN6"/>
<evidence type="ECO:0000313" key="8">
    <source>
        <dbReference type="Proteomes" id="UP000190080"/>
    </source>
</evidence>
<evidence type="ECO:0000256" key="3">
    <source>
        <dbReference type="ARBA" id="ARBA00022989"/>
    </source>
</evidence>
<dbReference type="STRING" id="1450648.CLORY_08310"/>